<dbReference type="SUPFAM" id="SSF51445">
    <property type="entry name" value="(Trans)glycosidases"/>
    <property type="match status" value="1"/>
</dbReference>
<feature type="domain" description="Glycoside hydrolase family 2 catalytic" evidence="2">
    <location>
        <begin position="104"/>
        <end position="224"/>
    </location>
</feature>
<dbReference type="Gene3D" id="2.60.120.260">
    <property type="entry name" value="Galactose-binding domain-like"/>
    <property type="match status" value="1"/>
</dbReference>
<dbReference type="Pfam" id="PF18962">
    <property type="entry name" value="Por_Secre_tail"/>
    <property type="match status" value="1"/>
</dbReference>
<evidence type="ECO:0000313" key="5">
    <source>
        <dbReference type="Proteomes" id="UP001610063"/>
    </source>
</evidence>
<keyword evidence="5" id="KW-1185">Reference proteome</keyword>
<evidence type="ECO:0000313" key="4">
    <source>
        <dbReference type="EMBL" id="MFH6985839.1"/>
    </source>
</evidence>
<feature type="domain" description="Secretion system C-terminal sorting" evidence="3">
    <location>
        <begin position="975"/>
        <end position="1044"/>
    </location>
</feature>
<feature type="signal peptide" evidence="1">
    <location>
        <begin position="1"/>
        <end position="19"/>
    </location>
</feature>
<sequence>MKKLLLAFGALCSFLVVQSQGVEVYIEESGGTFQLYRDGSPYYVKGAAFSGHFLDSLSVYGGNSIRTYSTDSSTIDLLNKADSLGITVTMGLYAGREEDFFNYNDTAAVNAQLEDFRNFVRMYRDHPAVLMWSIGNEADASYTNYRLWDAVNDIAAMIHEEDTLHPTMTVLASAHDVDIIEIKARAPEIDVLGINVYKTLDNLENQLTTNGWTKPYIVTEWGVDGTWQTNETAWNAPIELSSTSKAYIYRTRYSSYIAANPMGQCLGSYVFVWGHQNHGEVESWYSLFTVNGESTEVVEAMQYSWTGSYPAERAPRITQMVLNGQEETDNVRLSVGSMNWATVDAYDPNGDGISYEWYVVKEGYDLDDVASGESLPGLEGLITYQSGDSIAFSAPSTKGAYRLYAVVHDGNSKVALMNIPFQVQYATDLLMDYEGTGSLLLDSSVGTYSVIVNPYQETGNLTDSVGRYVAPGSDPYDKFTFSSGVAVEDAGKFKNGDFKVKMELYTNAPVGTPLQLNFHNADAATGSYPAGRNSVYKTTVPAQNEWRSITFDFYNIPDPSIGDHLVDQLVFAFDAGTSSSYTYYFDNIRIEKESEDKLSSDIVFENYETTSVISQFSASGSYSVVSNEWIESVNKTDSTSMYIRNGASTYDGLTFVNEAIEDASEYELEAKAFAINLRTAAPVGTLMQIQLRNDSMLGSSPAGRHSIYEARTLKQSEWHRVIFNYVSSPDTSVPDNLVDRMVFLMSPGVATADTFYIDNIRAIGVNAVVPSLPIPWDNADIGSVGLAGSTVDKYSGQVFVIQGSGSNIWGSSDEFQYAYQPFSGDGEIICMIPSISPDVDDYMKAGLMFRETLDADSKHAMAYITPENGNAYQARQNTGGTCTKSSDATSIDRWLKLKRSGDLFEAYQSNDGNTWVLIDSSSVVMSSDLYVGLAVTAHDNTKKGKATFRDISISSAGGARIAATWKAMESPKLNIYPNPVENYLHVTMDGVVDYLDVFTLQGERIPVNQQTSEGITQIDMSQLKSGVYLLRLSVNGKYYNRMVIKR</sequence>
<dbReference type="InterPro" id="IPR026444">
    <property type="entry name" value="Secre_tail"/>
</dbReference>
<dbReference type="NCBIfam" id="TIGR04183">
    <property type="entry name" value="Por_Secre_tail"/>
    <property type="match status" value="1"/>
</dbReference>
<dbReference type="InterPro" id="IPR017853">
    <property type="entry name" value="GH"/>
</dbReference>
<protein>
    <submittedName>
        <fullName evidence="4">Glycoside hydrolase family 2 TIM barrel-domain containing protein</fullName>
    </submittedName>
</protein>
<name>A0ABW7NH69_9BACT</name>
<dbReference type="Proteomes" id="UP001610063">
    <property type="component" value="Unassembled WGS sequence"/>
</dbReference>
<dbReference type="EMBL" id="JBIPKE010000020">
    <property type="protein sequence ID" value="MFH6985839.1"/>
    <property type="molecule type" value="Genomic_DNA"/>
</dbReference>
<gene>
    <name evidence="4" type="ORF">ACHKAR_20460</name>
</gene>
<accession>A0ABW7NH69</accession>
<evidence type="ECO:0000259" key="2">
    <source>
        <dbReference type="Pfam" id="PF02836"/>
    </source>
</evidence>
<dbReference type="GO" id="GO:0016787">
    <property type="term" value="F:hydrolase activity"/>
    <property type="evidence" value="ECO:0007669"/>
    <property type="project" value="UniProtKB-KW"/>
</dbReference>
<reference evidence="4 5" key="1">
    <citation type="journal article" date="2013" name="Int. J. Syst. Evol. Microbiol.">
        <title>Marinoscillum luteum sp. nov., isolated from marine sediment.</title>
        <authorList>
            <person name="Cha I.T."/>
            <person name="Park S.J."/>
            <person name="Kim S.J."/>
            <person name="Kim J.G."/>
            <person name="Jung M.Y."/>
            <person name="Shin K.S."/>
            <person name="Kwon K.K."/>
            <person name="Yang S.H."/>
            <person name="Seo Y.S."/>
            <person name="Rhee S.K."/>
        </authorList>
    </citation>
    <scope>NUCLEOTIDE SEQUENCE [LARGE SCALE GENOMIC DNA]</scope>
    <source>
        <strain evidence="4 5">KCTC 23939</strain>
    </source>
</reference>
<dbReference type="InterPro" id="IPR006103">
    <property type="entry name" value="Glyco_hydro_2_cat"/>
</dbReference>
<proteinExistence type="predicted"/>
<feature type="chain" id="PRO_5046323880" evidence="1">
    <location>
        <begin position="20"/>
        <end position="1046"/>
    </location>
</feature>
<evidence type="ECO:0000256" key="1">
    <source>
        <dbReference type="SAM" id="SignalP"/>
    </source>
</evidence>
<dbReference type="Gene3D" id="2.60.120.200">
    <property type="match status" value="1"/>
</dbReference>
<keyword evidence="1" id="KW-0732">Signal</keyword>
<keyword evidence="4" id="KW-0378">Hydrolase</keyword>
<evidence type="ECO:0000259" key="3">
    <source>
        <dbReference type="Pfam" id="PF18962"/>
    </source>
</evidence>
<dbReference type="Pfam" id="PF02836">
    <property type="entry name" value="Glyco_hydro_2_C"/>
    <property type="match status" value="1"/>
</dbReference>
<organism evidence="4 5">
    <name type="scientific">Marinoscillum luteum</name>
    <dbReference type="NCBI Taxonomy" id="861051"/>
    <lineage>
        <taxon>Bacteria</taxon>
        <taxon>Pseudomonadati</taxon>
        <taxon>Bacteroidota</taxon>
        <taxon>Cytophagia</taxon>
        <taxon>Cytophagales</taxon>
        <taxon>Reichenbachiellaceae</taxon>
        <taxon>Marinoscillum</taxon>
    </lineage>
</organism>
<comment type="caution">
    <text evidence="4">The sequence shown here is derived from an EMBL/GenBank/DDBJ whole genome shotgun (WGS) entry which is preliminary data.</text>
</comment>
<dbReference type="Gene3D" id="3.20.20.80">
    <property type="entry name" value="Glycosidases"/>
    <property type="match status" value="1"/>
</dbReference>